<feature type="domain" description="LytR/CpsA/Psr regulator C-terminal" evidence="3">
    <location>
        <begin position="90"/>
        <end position="185"/>
    </location>
</feature>
<feature type="transmembrane region" description="Helical" evidence="2">
    <location>
        <begin position="20"/>
        <end position="40"/>
    </location>
</feature>
<protein>
    <submittedName>
        <fullName evidence="4">Unannotated protein</fullName>
    </submittedName>
</protein>
<feature type="compositionally biased region" description="Low complexity" evidence="1">
    <location>
        <begin position="46"/>
        <end position="59"/>
    </location>
</feature>
<evidence type="ECO:0000256" key="1">
    <source>
        <dbReference type="SAM" id="MobiDB-lite"/>
    </source>
</evidence>
<dbReference type="Pfam" id="PF13399">
    <property type="entry name" value="LytR_C"/>
    <property type="match status" value="1"/>
</dbReference>
<evidence type="ECO:0000256" key="2">
    <source>
        <dbReference type="SAM" id="Phobius"/>
    </source>
</evidence>
<dbReference type="Gene3D" id="3.30.70.2390">
    <property type="match status" value="1"/>
</dbReference>
<organism evidence="4">
    <name type="scientific">freshwater metagenome</name>
    <dbReference type="NCBI Taxonomy" id="449393"/>
    <lineage>
        <taxon>unclassified sequences</taxon>
        <taxon>metagenomes</taxon>
        <taxon>ecological metagenomes</taxon>
    </lineage>
</organism>
<feature type="region of interest" description="Disordered" evidence="1">
    <location>
        <begin position="45"/>
        <end position="64"/>
    </location>
</feature>
<keyword evidence="2" id="KW-0472">Membrane</keyword>
<keyword evidence="2" id="KW-1133">Transmembrane helix</keyword>
<accession>A0A6J7ES68</accession>
<feature type="region of interest" description="Disordered" evidence="1">
    <location>
        <begin position="1"/>
        <end position="20"/>
    </location>
</feature>
<gene>
    <name evidence="4" type="ORF">UFOPK3376_01661</name>
</gene>
<dbReference type="AlphaFoldDB" id="A0A6J7ES68"/>
<proteinExistence type="predicted"/>
<keyword evidence="2" id="KW-0812">Transmembrane</keyword>
<evidence type="ECO:0000259" key="3">
    <source>
        <dbReference type="Pfam" id="PF13399"/>
    </source>
</evidence>
<evidence type="ECO:0000313" key="4">
    <source>
        <dbReference type="EMBL" id="CAB4882303.1"/>
    </source>
</evidence>
<sequence>MNNEQPTRRPPRKSPNGAPMGSTVSIVVAVVAVIAGFLILRNVTNDSTSTPPGGDTSTTVNTDSSIESTTTLAAIDVTPTTAPIVVTGATVLVANASGITGTAGTFSKALGQVGFTMATPTNAAGAEVKLTVSKVYYLPGGEQVAASVAQSMGGVEVAPMPAVVPIKNGSAGLGTATVLVMLGSDLAGKALPILAGETTSTTTPVVTSTSGA</sequence>
<dbReference type="InterPro" id="IPR027381">
    <property type="entry name" value="LytR/CpsA/Psr_C"/>
</dbReference>
<name>A0A6J7ES68_9ZZZZ</name>
<reference evidence="4" key="1">
    <citation type="submission" date="2020-05" db="EMBL/GenBank/DDBJ databases">
        <authorList>
            <person name="Chiriac C."/>
            <person name="Salcher M."/>
            <person name="Ghai R."/>
            <person name="Kavagutti S V."/>
        </authorList>
    </citation>
    <scope>NUCLEOTIDE SEQUENCE</scope>
</reference>
<dbReference type="EMBL" id="CAFBLP010000039">
    <property type="protein sequence ID" value="CAB4882303.1"/>
    <property type="molecule type" value="Genomic_DNA"/>
</dbReference>